<evidence type="ECO:0000313" key="2">
    <source>
        <dbReference type="EMBL" id="MFD1248965.1"/>
    </source>
</evidence>
<comment type="caution">
    <text evidence="2">The sequence shown here is derived from an EMBL/GenBank/DDBJ whole genome shotgun (WGS) entry which is preliminary data.</text>
</comment>
<dbReference type="Gene3D" id="1.10.260.40">
    <property type="entry name" value="lambda repressor-like DNA-binding domains"/>
    <property type="match status" value="1"/>
</dbReference>
<dbReference type="RefSeq" id="WP_367917175.1">
    <property type="nucleotide sequence ID" value="NZ_BAABAC010000003.1"/>
</dbReference>
<gene>
    <name evidence="2" type="ORF">ACFQ3F_14285</name>
</gene>
<evidence type="ECO:0000313" key="3">
    <source>
        <dbReference type="Proteomes" id="UP001597229"/>
    </source>
</evidence>
<dbReference type="Proteomes" id="UP001597229">
    <property type="component" value="Unassembled WGS sequence"/>
</dbReference>
<organism evidence="2 3">
    <name type="scientific">Nocardioides ginsengisoli</name>
    <dbReference type="NCBI Taxonomy" id="363868"/>
    <lineage>
        <taxon>Bacteria</taxon>
        <taxon>Bacillati</taxon>
        <taxon>Actinomycetota</taxon>
        <taxon>Actinomycetes</taxon>
        <taxon>Propionibacteriales</taxon>
        <taxon>Nocardioidaceae</taxon>
        <taxon>Nocardioides</taxon>
    </lineage>
</organism>
<sequence>MANWRPQPKTVIEEARLASGLGQAELAALSGTSQPTLSAYERGKKTPGLAVAERIVNAAGWNIALQPRVSFTEHPAPPGFRFPFTIPDRLWRLEAPACFRTIKFFDLINEDNDKFWWDLSLRADRKLVYERLLTYGDEGSLRLYLDAALLIDLWPEMNLPEPMRTHWAAIIDAALRAPIPAEHELGRYDEDTRRTPVDVVRHATS</sequence>
<name>A0ABW3W1J0_9ACTN</name>
<protein>
    <submittedName>
        <fullName evidence="2">Helix-turn-helix domain-containing protein</fullName>
    </submittedName>
</protein>
<dbReference type="EMBL" id="JBHTLX010000020">
    <property type="protein sequence ID" value="MFD1248965.1"/>
    <property type="molecule type" value="Genomic_DNA"/>
</dbReference>
<dbReference type="Pfam" id="PF01381">
    <property type="entry name" value="HTH_3"/>
    <property type="match status" value="1"/>
</dbReference>
<dbReference type="InterPro" id="IPR001387">
    <property type="entry name" value="Cro/C1-type_HTH"/>
</dbReference>
<dbReference type="PROSITE" id="PS50943">
    <property type="entry name" value="HTH_CROC1"/>
    <property type="match status" value="1"/>
</dbReference>
<feature type="domain" description="HTH cro/C1-type" evidence="1">
    <location>
        <begin position="12"/>
        <end position="58"/>
    </location>
</feature>
<evidence type="ECO:0000259" key="1">
    <source>
        <dbReference type="PROSITE" id="PS50943"/>
    </source>
</evidence>
<dbReference type="SMART" id="SM00530">
    <property type="entry name" value="HTH_XRE"/>
    <property type="match status" value="1"/>
</dbReference>
<dbReference type="SUPFAM" id="SSF47413">
    <property type="entry name" value="lambda repressor-like DNA-binding domains"/>
    <property type="match status" value="1"/>
</dbReference>
<dbReference type="InterPro" id="IPR010982">
    <property type="entry name" value="Lambda_DNA-bd_dom_sf"/>
</dbReference>
<accession>A0ABW3W1J0</accession>
<proteinExistence type="predicted"/>
<dbReference type="CDD" id="cd00093">
    <property type="entry name" value="HTH_XRE"/>
    <property type="match status" value="1"/>
</dbReference>
<reference evidence="3" key="1">
    <citation type="journal article" date="2019" name="Int. J. Syst. Evol. Microbiol.">
        <title>The Global Catalogue of Microorganisms (GCM) 10K type strain sequencing project: providing services to taxonomists for standard genome sequencing and annotation.</title>
        <authorList>
            <consortium name="The Broad Institute Genomics Platform"/>
            <consortium name="The Broad Institute Genome Sequencing Center for Infectious Disease"/>
            <person name="Wu L."/>
            <person name="Ma J."/>
        </authorList>
    </citation>
    <scope>NUCLEOTIDE SEQUENCE [LARGE SCALE GENOMIC DNA]</scope>
    <source>
        <strain evidence="3">CCUG 52478</strain>
    </source>
</reference>
<keyword evidence="3" id="KW-1185">Reference proteome</keyword>